<dbReference type="Gene3D" id="1.20.1310.10">
    <property type="entry name" value="Cullin Repeats"/>
    <property type="match status" value="4"/>
</dbReference>
<dbReference type="InterPro" id="IPR036317">
    <property type="entry name" value="Cullin_homology_sf"/>
</dbReference>
<dbReference type="Gene3D" id="1.10.10.10">
    <property type="entry name" value="Winged helix-like DNA-binding domain superfamily/Winged helix DNA-binding domain"/>
    <property type="match status" value="1"/>
</dbReference>
<feature type="compositionally biased region" description="Polar residues" evidence="12">
    <location>
        <begin position="950"/>
        <end position="965"/>
    </location>
</feature>
<dbReference type="SUPFAM" id="SSF47459">
    <property type="entry name" value="HLH, helix-loop-helix DNA-binding domain"/>
    <property type="match status" value="1"/>
</dbReference>
<dbReference type="PANTHER" id="PTHR11932">
    <property type="entry name" value="CULLIN"/>
    <property type="match status" value="1"/>
</dbReference>
<sequence length="1087" mass="124713">MSAQKKRNFKIEAFKHRVELDPNYAERTWRVLEHAIHEIYNHNASGLSFEELYRNAYNMVLHKYGEKLYSGLVNTMTGHLKEIARSIEAAQGGFFLEELNVKWGDHNKALQMIRDILMYMDRTFVPSNHKTPVHELGLNLWRDNIIHSSKIQTRLLDMLLDLIHRERTGEVINRGLMRNITKMLMDLGSSVYQEDFEKPFLGVSASFYSVESQQLIECCDCGEYLRKAERRLNEEIERVSHYLDVKSEVKITSVVEGEMIANHMQRLVHMENSGLVSMLVDDKYEDLSRMYNLFRRVPDGLSTIKDVMTSHLRETGKQLVSDPEKLKDPVDFVQHLLDEKDKYDKIISKAFNNDKTFQNALNSSFEYFINLNNRSPEFISLYVDDKLRKGLKGVSEEDVEVVLDKVMMLFRYLQEKDVFEKYYKQHLAKRLLSGKSVSDDTERSMIVKLKTECGYQFTSKLEGMFTDMKTSIDTMQGFYSSQYSEIGDGPTLAVQVLTTGSWPTQPSAPCNLPAEIVVICEKFRTYYLGTHTGRRLTWQTNMGTADIKATFGKGQKHELNVSTYQMCILMLFNSADQLTYREIEQATEIPPSDLKRCLQSLACVKGKNVLRKEPMSKDIAEDDAFYFNDKFMSKFFKVKIGTVAAQKESEPEKQETRQRVEEDRKPQIEAAIVRIMKSRRVLDHNTIVTEVTSQLQSRFLPNPLDVKCSQHLEVLYWWMKQKDRREFGLVNGIPFVFYQSPNCIMVADPPPSMTNGANDIAAQSAGRSIPSSTSSRKVPKKENKAMREKMKRDHLNELFLELGQSPDKLSWCGHLINTKVEVPEPTRQNNGKASILVDVARLLRDLLAQVEALRKENVALVNESRYVTGEKNMLQDGKTVLKSEVEQPQNELHERMQCDPMAESQDRSDYTSPNLRQLLNTTIPMQQQLVGPLYDIALRQDLSSLRDAGTSPSSPKVPSKRNLPSNIISPNKSHIHLEKVAVHHLRSAAAPHYDSLDLLLLHWLVHCPPSPQLLRSRLAAVVHGVTSTGHCSLTLISRWPRTHLVVLFNLDAVYPLLISNTDLQTSMQCNKFGQSNDIDLICHLQRR</sequence>
<evidence type="ECO:0000256" key="6">
    <source>
        <dbReference type="ARBA" id="ARBA00023125"/>
    </source>
</evidence>
<evidence type="ECO:0000256" key="11">
    <source>
        <dbReference type="SAM" id="Coils"/>
    </source>
</evidence>
<evidence type="ECO:0000256" key="8">
    <source>
        <dbReference type="ARBA" id="ARBA00023242"/>
    </source>
</evidence>
<feature type="region of interest" description="Disordered" evidence="12">
    <location>
        <begin position="764"/>
        <end position="783"/>
    </location>
</feature>
<evidence type="ECO:0000256" key="9">
    <source>
        <dbReference type="PROSITE-ProRule" id="PRU00330"/>
    </source>
</evidence>
<accession>A0A9E7KKW5</accession>
<evidence type="ECO:0000256" key="12">
    <source>
        <dbReference type="SAM" id="MobiDB-lite"/>
    </source>
</evidence>
<dbReference type="SUPFAM" id="SSF75632">
    <property type="entry name" value="Cullin homology domain"/>
    <property type="match status" value="1"/>
</dbReference>
<dbReference type="InterPro" id="IPR036390">
    <property type="entry name" value="WH_DNA-bd_sf"/>
</dbReference>
<keyword evidence="8" id="KW-0539">Nucleus</keyword>
<comment type="similarity">
    <text evidence="1">Belongs to the bHLH protein family.</text>
</comment>
<evidence type="ECO:0000256" key="3">
    <source>
        <dbReference type="ARBA" id="ARBA00022499"/>
    </source>
</evidence>
<keyword evidence="7" id="KW-0804">Transcription</keyword>
<proteinExistence type="inferred from homology"/>
<dbReference type="InterPro" id="IPR016158">
    <property type="entry name" value="Cullin_homology"/>
</dbReference>
<dbReference type="SUPFAM" id="SSF74788">
    <property type="entry name" value="Cullin repeat-like"/>
    <property type="match status" value="1"/>
</dbReference>
<dbReference type="InterPro" id="IPR001373">
    <property type="entry name" value="Cullin_N"/>
</dbReference>
<dbReference type="Pfam" id="PF10557">
    <property type="entry name" value="Cullin_Nedd8"/>
    <property type="match status" value="1"/>
</dbReference>
<evidence type="ECO:0000256" key="4">
    <source>
        <dbReference type="ARBA" id="ARBA00022843"/>
    </source>
</evidence>
<keyword evidence="4" id="KW-0832">Ubl conjugation</keyword>
<reference evidence="14" key="1">
    <citation type="submission" date="2022-05" db="EMBL/GenBank/DDBJ databases">
        <title>The Musa troglodytarum L. genome provides insights into the mechanism of non-climacteric behaviour and enrichment of carotenoids.</title>
        <authorList>
            <person name="Wang J."/>
        </authorList>
    </citation>
    <scope>NUCLEOTIDE SEQUENCE</scope>
    <source>
        <tissue evidence="14">Leaf</tissue>
    </source>
</reference>
<dbReference type="SMART" id="SM00884">
    <property type="entry name" value="Cullin_Nedd8"/>
    <property type="match status" value="1"/>
</dbReference>
<evidence type="ECO:0000256" key="10">
    <source>
        <dbReference type="RuleBase" id="RU003829"/>
    </source>
</evidence>
<evidence type="ECO:0000256" key="2">
    <source>
        <dbReference type="ARBA" id="ARBA00006019"/>
    </source>
</evidence>
<dbReference type="FunFam" id="1.20.1310.10:FF:000002">
    <property type="entry name" value="cullin-3 isoform X1"/>
    <property type="match status" value="1"/>
</dbReference>
<evidence type="ECO:0000256" key="1">
    <source>
        <dbReference type="ARBA" id="ARBA00005510"/>
    </source>
</evidence>
<dbReference type="InterPro" id="IPR019559">
    <property type="entry name" value="Cullin_neddylation_domain"/>
</dbReference>
<keyword evidence="5" id="KW-0805">Transcription regulation</keyword>
<gene>
    <name evidence="14" type="ORF">MUK42_00228</name>
</gene>
<dbReference type="FunFam" id="1.20.1310.10:FF:000006">
    <property type="entry name" value="Cullin 3"/>
    <property type="match status" value="1"/>
</dbReference>
<feature type="region of interest" description="Disordered" evidence="12">
    <location>
        <begin position="945"/>
        <end position="965"/>
    </location>
</feature>
<dbReference type="InterPro" id="IPR036388">
    <property type="entry name" value="WH-like_DNA-bd_sf"/>
</dbReference>
<protein>
    <submittedName>
        <fullName evidence="14">Cullin protein neddylation domain</fullName>
    </submittedName>
</protein>
<evidence type="ECO:0000313" key="14">
    <source>
        <dbReference type="EMBL" id="URE24833.1"/>
    </source>
</evidence>
<evidence type="ECO:0000256" key="5">
    <source>
        <dbReference type="ARBA" id="ARBA00023015"/>
    </source>
</evidence>
<dbReference type="AlphaFoldDB" id="A0A9E7KKW5"/>
<dbReference type="GO" id="GO:0003677">
    <property type="term" value="F:DNA binding"/>
    <property type="evidence" value="ECO:0007669"/>
    <property type="project" value="UniProtKB-KW"/>
</dbReference>
<dbReference type="FunFam" id="1.20.1310.10:FF:000001">
    <property type="entry name" value="Cullin 3"/>
    <property type="match status" value="1"/>
</dbReference>
<dbReference type="FunFam" id="3.30.230.130:FF:000007">
    <property type="entry name" value="Cullin-3A like"/>
    <property type="match status" value="1"/>
</dbReference>
<dbReference type="InterPro" id="IPR036638">
    <property type="entry name" value="HLH_DNA-bd_sf"/>
</dbReference>
<dbReference type="Pfam" id="PF00888">
    <property type="entry name" value="Cullin"/>
    <property type="match status" value="1"/>
</dbReference>
<dbReference type="OrthoDB" id="27073at2759"/>
<keyword evidence="3" id="KW-1017">Isopeptide bond</keyword>
<dbReference type="InterPro" id="IPR057075">
    <property type="entry name" value="bHLH_IRO3"/>
</dbReference>
<dbReference type="PROSITE" id="PS50069">
    <property type="entry name" value="CULLIN_2"/>
    <property type="match status" value="1"/>
</dbReference>
<dbReference type="EMBL" id="CP097510">
    <property type="protein sequence ID" value="URE24833.1"/>
    <property type="molecule type" value="Genomic_DNA"/>
</dbReference>
<dbReference type="InterPro" id="IPR059120">
    <property type="entry name" value="Cullin-like_AB"/>
</dbReference>
<comment type="similarity">
    <text evidence="2 9 10">Belongs to the cullin family.</text>
</comment>
<dbReference type="Pfam" id="PF26557">
    <property type="entry name" value="Cullin_AB"/>
    <property type="match status" value="1"/>
</dbReference>
<dbReference type="FunFam" id="1.20.1310.10:FF:000005">
    <property type="entry name" value="Cullin 3"/>
    <property type="match status" value="1"/>
</dbReference>
<feature type="coiled-coil region" evidence="11">
    <location>
        <begin position="836"/>
        <end position="863"/>
    </location>
</feature>
<dbReference type="GO" id="GO:0006511">
    <property type="term" value="P:ubiquitin-dependent protein catabolic process"/>
    <property type="evidence" value="ECO:0007669"/>
    <property type="project" value="InterPro"/>
</dbReference>
<dbReference type="InterPro" id="IPR045093">
    <property type="entry name" value="Cullin"/>
</dbReference>
<dbReference type="Gene3D" id="3.30.230.130">
    <property type="entry name" value="Cullin, Chain C, Domain 2"/>
    <property type="match status" value="1"/>
</dbReference>
<dbReference type="SUPFAM" id="SSF46785">
    <property type="entry name" value="Winged helix' DNA-binding domain"/>
    <property type="match status" value="1"/>
</dbReference>
<dbReference type="GO" id="GO:0031625">
    <property type="term" value="F:ubiquitin protein ligase binding"/>
    <property type="evidence" value="ECO:0007669"/>
    <property type="project" value="InterPro"/>
</dbReference>
<dbReference type="Proteomes" id="UP001055439">
    <property type="component" value="Chromosome 8"/>
</dbReference>
<name>A0A9E7KKW5_9LILI</name>
<keyword evidence="11" id="KW-0175">Coiled coil</keyword>
<dbReference type="GO" id="GO:0046983">
    <property type="term" value="F:protein dimerization activity"/>
    <property type="evidence" value="ECO:0007669"/>
    <property type="project" value="InterPro"/>
</dbReference>
<keyword evidence="15" id="KW-1185">Reference proteome</keyword>
<feature type="domain" description="Cullin family profile" evidence="13">
    <location>
        <begin position="374"/>
        <end position="602"/>
    </location>
</feature>
<dbReference type="InterPro" id="IPR016159">
    <property type="entry name" value="Cullin_repeat-like_dom_sf"/>
</dbReference>
<evidence type="ECO:0000313" key="15">
    <source>
        <dbReference type="Proteomes" id="UP001055439"/>
    </source>
</evidence>
<dbReference type="Pfam" id="PF23177">
    <property type="entry name" value="bHLH_IRO3"/>
    <property type="match status" value="1"/>
</dbReference>
<dbReference type="SMART" id="SM00182">
    <property type="entry name" value="CULLIN"/>
    <property type="match status" value="1"/>
</dbReference>
<evidence type="ECO:0000259" key="13">
    <source>
        <dbReference type="PROSITE" id="PS50069"/>
    </source>
</evidence>
<keyword evidence="6" id="KW-0238">DNA-binding</keyword>
<organism evidence="14 15">
    <name type="scientific">Musa troglodytarum</name>
    <name type="common">fe'i banana</name>
    <dbReference type="NCBI Taxonomy" id="320322"/>
    <lineage>
        <taxon>Eukaryota</taxon>
        <taxon>Viridiplantae</taxon>
        <taxon>Streptophyta</taxon>
        <taxon>Embryophyta</taxon>
        <taxon>Tracheophyta</taxon>
        <taxon>Spermatophyta</taxon>
        <taxon>Magnoliopsida</taxon>
        <taxon>Liliopsida</taxon>
        <taxon>Zingiberales</taxon>
        <taxon>Musaceae</taxon>
        <taxon>Musa</taxon>
    </lineage>
</organism>
<feature type="compositionally biased region" description="Polar residues" evidence="12">
    <location>
        <begin position="765"/>
        <end position="776"/>
    </location>
</feature>
<evidence type="ECO:0000256" key="7">
    <source>
        <dbReference type="ARBA" id="ARBA00023163"/>
    </source>
</evidence>